<dbReference type="Proteomes" id="UP000199601">
    <property type="component" value="Unassembled WGS sequence"/>
</dbReference>
<sequence length="42" mass="4540">MLLVFLMLMMRRHDLGGGKLHKIDGTAETICGAVWVGGSPEV</sequence>
<dbReference type="AlphaFoldDB" id="A0A0U1D0X0"/>
<organism evidence="1 2">
    <name type="scientific">Mycobacterium europaeum</name>
    <dbReference type="NCBI Taxonomy" id="761804"/>
    <lineage>
        <taxon>Bacteria</taxon>
        <taxon>Bacillati</taxon>
        <taxon>Actinomycetota</taxon>
        <taxon>Actinomycetes</taxon>
        <taxon>Mycobacteriales</taxon>
        <taxon>Mycobacteriaceae</taxon>
        <taxon>Mycobacterium</taxon>
        <taxon>Mycobacterium simiae complex</taxon>
    </lineage>
</organism>
<evidence type="ECO:0000313" key="2">
    <source>
        <dbReference type="Proteomes" id="UP000199601"/>
    </source>
</evidence>
<evidence type="ECO:0000313" key="1">
    <source>
        <dbReference type="EMBL" id="CQD06032.1"/>
    </source>
</evidence>
<reference evidence="2" key="1">
    <citation type="submission" date="2015-03" db="EMBL/GenBank/DDBJ databases">
        <authorList>
            <person name="Urmite Genomes"/>
        </authorList>
    </citation>
    <scope>NUCLEOTIDE SEQUENCE [LARGE SCALE GENOMIC DNA]</scope>
    <source>
        <strain evidence="2">CSUR P1344</strain>
    </source>
</reference>
<dbReference type="EMBL" id="CTEC01000001">
    <property type="protein sequence ID" value="CQD06032.1"/>
    <property type="molecule type" value="Genomic_DNA"/>
</dbReference>
<keyword evidence="2" id="KW-1185">Reference proteome</keyword>
<proteinExistence type="predicted"/>
<accession>A0A0U1D0X0</accession>
<gene>
    <name evidence="1" type="ORF">BN000_01192</name>
</gene>
<protein>
    <submittedName>
        <fullName evidence="1">Uncharacterized protein</fullName>
    </submittedName>
</protein>
<name>A0A0U1D0X0_9MYCO</name>